<proteinExistence type="predicted"/>
<keyword evidence="2" id="KW-1185">Reference proteome</keyword>
<dbReference type="Proteomes" id="UP000028999">
    <property type="component" value="Unassembled WGS sequence"/>
</dbReference>
<reference evidence="1 2" key="1">
    <citation type="journal article" date="2014" name="Science">
        <title>Plant genetics. Early allopolyploid evolution in the post-Neolithic Brassica napus oilseed genome.</title>
        <authorList>
            <person name="Chalhoub B."/>
            <person name="Denoeud F."/>
            <person name="Liu S."/>
            <person name="Parkin I.A."/>
            <person name="Tang H."/>
            <person name="Wang X."/>
            <person name="Chiquet J."/>
            <person name="Belcram H."/>
            <person name="Tong C."/>
            <person name="Samans B."/>
            <person name="Correa M."/>
            <person name="Da Silva C."/>
            <person name="Just J."/>
            <person name="Falentin C."/>
            <person name="Koh C.S."/>
            <person name="Le Clainche I."/>
            <person name="Bernard M."/>
            <person name="Bento P."/>
            <person name="Noel B."/>
            <person name="Labadie K."/>
            <person name="Alberti A."/>
            <person name="Charles M."/>
            <person name="Arnaud D."/>
            <person name="Guo H."/>
            <person name="Daviaud C."/>
            <person name="Alamery S."/>
            <person name="Jabbari K."/>
            <person name="Zhao M."/>
            <person name="Edger P.P."/>
            <person name="Chelaifa H."/>
            <person name="Tack D."/>
            <person name="Lassalle G."/>
            <person name="Mestiri I."/>
            <person name="Schnel N."/>
            <person name="Le Paslier M.C."/>
            <person name="Fan G."/>
            <person name="Renault V."/>
            <person name="Bayer P.E."/>
            <person name="Golicz A.A."/>
            <person name="Manoli S."/>
            <person name="Lee T.H."/>
            <person name="Thi V.H."/>
            <person name="Chalabi S."/>
            <person name="Hu Q."/>
            <person name="Fan C."/>
            <person name="Tollenaere R."/>
            <person name="Lu Y."/>
            <person name="Battail C."/>
            <person name="Shen J."/>
            <person name="Sidebottom C.H."/>
            <person name="Wang X."/>
            <person name="Canaguier A."/>
            <person name="Chauveau A."/>
            <person name="Berard A."/>
            <person name="Deniot G."/>
            <person name="Guan M."/>
            <person name="Liu Z."/>
            <person name="Sun F."/>
            <person name="Lim Y.P."/>
            <person name="Lyons E."/>
            <person name="Town C.D."/>
            <person name="Bancroft I."/>
            <person name="Wang X."/>
            <person name="Meng J."/>
            <person name="Ma J."/>
            <person name="Pires J.C."/>
            <person name="King G.J."/>
            <person name="Brunel D."/>
            <person name="Delourme R."/>
            <person name="Renard M."/>
            <person name="Aury J.M."/>
            <person name="Adams K.L."/>
            <person name="Batley J."/>
            <person name="Snowdon R.J."/>
            <person name="Tost J."/>
            <person name="Edwards D."/>
            <person name="Zhou Y."/>
            <person name="Hua W."/>
            <person name="Sharpe A.G."/>
            <person name="Paterson A.H."/>
            <person name="Guan C."/>
            <person name="Wincker P."/>
        </authorList>
    </citation>
    <scope>NUCLEOTIDE SEQUENCE [LARGE SCALE GENOMIC DNA]</scope>
    <source>
        <strain evidence="2">cv. Darmor-bzh</strain>
    </source>
</reference>
<protein>
    <submittedName>
        <fullName evidence="1">BnaA06g15310D protein</fullName>
    </submittedName>
</protein>
<evidence type="ECO:0000313" key="2">
    <source>
        <dbReference type="Proteomes" id="UP000028999"/>
    </source>
</evidence>
<dbReference type="PaxDb" id="3708-A0A078F139"/>
<evidence type="ECO:0000313" key="1">
    <source>
        <dbReference type="EMBL" id="CDY08195.1"/>
    </source>
</evidence>
<gene>
    <name evidence="1" type="primary">BnaA06g15310D</name>
    <name evidence="1" type="ORF">GSBRNA2T00125498001</name>
</gene>
<dbReference type="AlphaFoldDB" id="A0A078F139"/>
<dbReference type="Gramene" id="CDY08195">
    <property type="protein sequence ID" value="CDY08195"/>
    <property type="gene ID" value="GSBRNA2T00125498001"/>
</dbReference>
<dbReference type="EMBL" id="LK031983">
    <property type="protein sequence ID" value="CDY08195.1"/>
    <property type="molecule type" value="Genomic_DNA"/>
</dbReference>
<sequence length="62" mass="6951">MEIEDIVKESSNRSPTKLLLPLSTAADLSEYSEAVVRFARKSMYVAIDCSLSRNTPMKELNT</sequence>
<organism evidence="1 2">
    <name type="scientific">Brassica napus</name>
    <name type="common">Rape</name>
    <dbReference type="NCBI Taxonomy" id="3708"/>
    <lineage>
        <taxon>Eukaryota</taxon>
        <taxon>Viridiplantae</taxon>
        <taxon>Streptophyta</taxon>
        <taxon>Embryophyta</taxon>
        <taxon>Tracheophyta</taxon>
        <taxon>Spermatophyta</taxon>
        <taxon>Magnoliopsida</taxon>
        <taxon>eudicotyledons</taxon>
        <taxon>Gunneridae</taxon>
        <taxon>Pentapetalae</taxon>
        <taxon>rosids</taxon>
        <taxon>malvids</taxon>
        <taxon>Brassicales</taxon>
        <taxon>Brassicaceae</taxon>
        <taxon>Brassiceae</taxon>
        <taxon>Brassica</taxon>
    </lineage>
</organism>
<name>A0A078F139_BRANA</name>
<accession>A0A078F139</accession>